<protein>
    <recommendedName>
        <fullName evidence="4">YCII-related domain-containing protein</fullName>
    </recommendedName>
</protein>
<keyword evidence="3" id="KW-1185">Reference proteome</keyword>
<organism evidence="2 3">
    <name type="scientific">Motiliproteus coralliicola</name>
    <dbReference type="NCBI Taxonomy" id="2283196"/>
    <lineage>
        <taxon>Bacteria</taxon>
        <taxon>Pseudomonadati</taxon>
        <taxon>Pseudomonadota</taxon>
        <taxon>Gammaproteobacteria</taxon>
        <taxon>Oceanospirillales</taxon>
        <taxon>Oceanospirillaceae</taxon>
        <taxon>Motiliproteus</taxon>
    </lineage>
</organism>
<comment type="caution">
    <text evidence="2">The sequence shown here is derived from an EMBL/GenBank/DDBJ whole genome shotgun (WGS) entry which is preliminary data.</text>
</comment>
<dbReference type="EMBL" id="QQOH01000005">
    <property type="protein sequence ID" value="RDE18325.1"/>
    <property type="molecule type" value="Genomic_DNA"/>
</dbReference>
<gene>
    <name evidence="2" type="ORF">DV711_16840</name>
</gene>
<dbReference type="AlphaFoldDB" id="A0A369WFS6"/>
<evidence type="ECO:0000313" key="2">
    <source>
        <dbReference type="EMBL" id="RDE18325.1"/>
    </source>
</evidence>
<dbReference type="OrthoDB" id="5117987at2"/>
<evidence type="ECO:0000313" key="3">
    <source>
        <dbReference type="Proteomes" id="UP000253769"/>
    </source>
</evidence>
<accession>A0A369WFS6</accession>
<feature type="region of interest" description="Disordered" evidence="1">
    <location>
        <begin position="1"/>
        <end position="22"/>
    </location>
</feature>
<dbReference type="InterPro" id="IPR011008">
    <property type="entry name" value="Dimeric_a/b-barrel"/>
</dbReference>
<name>A0A369WFS6_9GAMM</name>
<reference evidence="2 3" key="1">
    <citation type="submission" date="2018-07" db="EMBL/GenBank/DDBJ databases">
        <title>Motiliproteus coralliicola sp. nov., a bacterium isolated from Coral.</title>
        <authorList>
            <person name="Wang G."/>
        </authorList>
    </citation>
    <scope>NUCLEOTIDE SEQUENCE [LARGE SCALE GENOMIC DNA]</scope>
    <source>
        <strain evidence="2 3">C34</strain>
    </source>
</reference>
<dbReference type="Proteomes" id="UP000253769">
    <property type="component" value="Unassembled WGS sequence"/>
</dbReference>
<evidence type="ECO:0008006" key="4">
    <source>
        <dbReference type="Google" id="ProtNLM"/>
    </source>
</evidence>
<sequence>MAQFIFTYHGGRKPESPEEGERMMQEWQHWAAGLGPALINPGNPVGITKVLTAEGPSDLPSPHPIMGFSILEAEDMDQALQLLGGCPHFQLGGTLEISEMMEMPS</sequence>
<feature type="compositionally biased region" description="Basic and acidic residues" evidence="1">
    <location>
        <begin position="12"/>
        <end position="22"/>
    </location>
</feature>
<proteinExistence type="predicted"/>
<dbReference type="SUPFAM" id="SSF54909">
    <property type="entry name" value="Dimeric alpha+beta barrel"/>
    <property type="match status" value="1"/>
</dbReference>
<dbReference type="RefSeq" id="WP_114696901.1">
    <property type="nucleotide sequence ID" value="NZ_QQOH01000005.1"/>
</dbReference>
<evidence type="ECO:0000256" key="1">
    <source>
        <dbReference type="SAM" id="MobiDB-lite"/>
    </source>
</evidence>